<dbReference type="Pfam" id="PF01258">
    <property type="entry name" value="zf-dskA_traR"/>
    <property type="match status" value="1"/>
</dbReference>
<dbReference type="PANTHER" id="PTHR33823">
    <property type="entry name" value="RNA POLYMERASE-BINDING TRANSCRIPTION FACTOR DKSA-RELATED"/>
    <property type="match status" value="1"/>
</dbReference>
<sequence length="128" mass="13919">MIVSPFNPTQLHVFETALGERRLELTEKSQRLADTFAGVQSSRSDGSADGAHDAEASSLRTEWSRMSGFQGEAVEELAAIDRALQRIVDGSYGRCVRGGEIIPEGRLQIKPAADLCIACAETAAQRRR</sequence>
<feature type="domain" description="Zinc finger DksA/TraR C4-type" evidence="6">
    <location>
        <begin position="90"/>
        <end position="121"/>
    </location>
</feature>
<dbReference type="EMBL" id="FOPW01000015">
    <property type="protein sequence ID" value="SFH78408.1"/>
    <property type="molecule type" value="Genomic_DNA"/>
</dbReference>
<comment type="caution">
    <text evidence="8">The sequence shown here is derived from an EMBL/GenBank/DDBJ whole genome shotgun (WGS) entry which is preliminary data.</text>
</comment>
<name>A0A1I3CVN4_9MICO</name>
<dbReference type="AlphaFoldDB" id="A0A1I3CVN4"/>
<evidence type="ECO:0000256" key="3">
    <source>
        <dbReference type="ARBA" id="ARBA00022833"/>
    </source>
</evidence>
<dbReference type="EMBL" id="SOFE01000036">
    <property type="protein sequence ID" value="TFB78580.1"/>
    <property type="molecule type" value="Genomic_DNA"/>
</dbReference>
<evidence type="ECO:0000256" key="2">
    <source>
        <dbReference type="ARBA" id="ARBA00022771"/>
    </source>
</evidence>
<feature type="region of interest" description="Disordered" evidence="5">
    <location>
        <begin position="37"/>
        <end position="62"/>
    </location>
</feature>
<evidence type="ECO:0000256" key="4">
    <source>
        <dbReference type="PROSITE-ProRule" id="PRU00510"/>
    </source>
</evidence>
<evidence type="ECO:0000256" key="5">
    <source>
        <dbReference type="SAM" id="MobiDB-lite"/>
    </source>
</evidence>
<keyword evidence="1" id="KW-0479">Metal-binding</keyword>
<keyword evidence="9" id="KW-1185">Reference proteome</keyword>
<dbReference type="RefSeq" id="WP_092451559.1">
    <property type="nucleotide sequence ID" value="NZ_BKAC01000016.1"/>
</dbReference>
<dbReference type="SUPFAM" id="SSF57716">
    <property type="entry name" value="Glucocorticoid receptor-like (DNA-binding domain)"/>
    <property type="match status" value="1"/>
</dbReference>
<evidence type="ECO:0000256" key="1">
    <source>
        <dbReference type="ARBA" id="ARBA00022723"/>
    </source>
</evidence>
<evidence type="ECO:0000313" key="9">
    <source>
        <dbReference type="Proteomes" id="UP000199681"/>
    </source>
</evidence>
<evidence type="ECO:0000313" key="8">
    <source>
        <dbReference type="EMBL" id="TFB78580.1"/>
    </source>
</evidence>
<dbReference type="SUPFAM" id="SSF109635">
    <property type="entry name" value="DnaK suppressor protein DksA, alpha-hairpin domain"/>
    <property type="match status" value="1"/>
</dbReference>
<reference evidence="7 9" key="1">
    <citation type="submission" date="2016-10" db="EMBL/GenBank/DDBJ databases">
        <authorList>
            <person name="Varghese N."/>
            <person name="Submissions S."/>
        </authorList>
    </citation>
    <scope>NUCLEOTIDE SEQUENCE [LARGE SCALE GENOMIC DNA]</scope>
    <source>
        <strain evidence="7 9">GMCC 1.11211</strain>
    </source>
</reference>
<dbReference type="STRING" id="995038.SAMN05216274_1154"/>
<accession>A0A1I3CVN4</accession>
<dbReference type="PANTHER" id="PTHR33823:SF4">
    <property type="entry name" value="GENERAL STRESS PROTEIN 16O"/>
    <property type="match status" value="1"/>
</dbReference>
<dbReference type="Proteomes" id="UP000199681">
    <property type="component" value="Unassembled WGS sequence"/>
</dbReference>
<dbReference type="PROSITE" id="PS51128">
    <property type="entry name" value="ZF_DKSA_2"/>
    <property type="match status" value="1"/>
</dbReference>
<organism evidence="8 10">
    <name type="scientific">Cryobacterium levicorallinum</name>
    <dbReference type="NCBI Taxonomy" id="995038"/>
    <lineage>
        <taxon>Bacteria</taxon>
        <taxon>Bacillati</taxon>
        <taxon>Actinomycetota</taxon>
        <taxon>Actinomycetes</taxon>
        <taxon>Micrococcales</taxon>
        <taxon>Microbacteriaceae</taxon>
        <taxon>Cryobacterium</taxon>
    </lineage>
</organism>
<dbReference type="InterPro" id="IPR000962">
    <property type="entry name" value="Znf_DskA_TraR"/>
</dbReference>
<dbReference type="Gene3D" id="1.20.120.910">
    <property type="entry name" value="DksA, coiled-coil domain"/>
    <property type="match status" value="1"/>
</dbReference>
<keyword evidence="2" id="KW-0863">Zinc-finger</keyword>
<reference evidence="8 10" key="2">
    <citation type="submission" date="2019-03" db="EMBL/GenBank/DDBJ databases">
        <title>Genomics of glacier-inhabiting Cryobacterium strains.</title>
        <authorList>
            <person name="Liu Q."/>
            <person name="Xin Y.-H."/>
        </authorList>
    </citation>
    <scope>NUCLEOTIDE SEQUENCE [LARGE SCALE GENOMIC DNA]</scope>
    <source>
        <strain evidence="8 10">Hh34</strain>
    </source>
</reference>
<protein>
    <submittedName>
        <fullName evidence="8">Molecular chaperone DnaK</fullName>
    </submittedName>
    <submittedName>
        <fullName evidence="7">Transcriptional regulator, TraR/DksA family</fullName>
    </submittedName>
</protein>
<keyword evidence="3" id="KW-0862">Zinc</keyword>
<dbReference type="InterPro" id="IPR037187">
    <property type="entry name" value="DnaK_N"/>
</dbReference>
<feature type="zinc finger region" description="dksA C4-type" evidence="4">
    <location>
        <begin position="95"/>
        <end position="119"/>
    </location>
</feature>
<proteinExistence type="predicted"/>
<evidence type="ECO:0000313" key="7">
    <source>
        <dbReference type="EMBL" id="SFH78408.1"/>
    </source>
</evidence>
<evidence type="ECO:0000313" key="10">
    <source>
        <dbReference type="Proteomes" id="UP000297963"/>
    </source>
</evidence>
<gene>
    <name evidence="8" type="ORF">E3O11_16990</name>
    <name evidence="7" type="ORF">SAMN05216274_1154</name>
</gene>
<dbReference type="Proteomes" id="UP000297963">
    <property type="component" value="Unassembled WGS sequence"/>
</dbReference>
<dbReference type="GO" id="GO:0008270">
    <property type="term" value="F:zinc ion binding"/>
    <property type="evidence" value="ECO:0007669"/>
    <property type="project" value="UniProtKB-KW"/>
</dbReference>
<evidence type="ECO:0000259" key="6">
    <source>
        <dbReference type="Pfam" id="PF01258"/>
    </source>
</evidence>